<accession>A0ABN8CSW0</accession>
<keyword evidence="4" id="KW-1185">Reference proteome</keyword>
<evidence type="ECO:0000256" key="1">
    <source>
        <dbReference type="SAM" id="Coils"/>
    </source>
</evidence>
<comment type="caution">
    <text evidence="3">The sequence shown here is derived from an EMBL/GenBank/DDBJ whole genome shotgun (WGS) entry which is preliminary data.</text>
</comment>
<gene>
    <name evidence="3" type="ORF">PBS001_LOCUS1734</name>
</gene>
<feature type="compositionally biased region" description="Polar residues" evidence="2">
    <location>
        <begin position="305"/>
        <end position="324"/>
    </location>
</feature>
<sequence length="382" mass="44148">MRKANETLVYQNERLLEQCKSLTLIIVQLTSRLHNEILEHTTDRENLEAENMRMATKLMLYQQQYSVANADWNAKEEELKSCMNEAERLCSQYKQQKLALRSTIKTQFQSNARLVAKNKAMKADALKLREMIAMLERDTEDGTLLQVSHLSTQVTLLVAELEKVVKENKELHTKQSRCYCCRNSPRRETHDSDSKAKKHFMNRIQQMEHDQQQVESKRRALLLVNAKLIQDQKQFHVKNVSLLNKVRELTESVNHWRLRDERRRNIVGQPRWPPKSKARLPLSCVKKGSTRGLPIDTIEQRAKNNGQKISQESLTQGQISSHESSAAGLRLPQTRDVDVFIGLDNGTCVISSQTTSASLGKRKHKQEQQTARFVIQQRLTQV</sequence>
<evidence type="ECO:0000256" key="2">
    <source>
        <dbReference type="SAM" id="MobiDB-lite"/>
    </source>
</evidence>
<name>A0ABN8CSW0_9STRA</name>
<reference evidence="3 4" key="1">
    <citation type="submission" date="2021-11" db="EMBL/GenBank/DDBJ databases">
        <authorList>
            <person name="Islam A."/>
            <person name="Islam S."/>
            <person name="Flora M.S."/>
            <person name="Rahman M."/>
            <person name="Ziaur R.M."/>
            <person name="Epstein J.H."/>
            <person name="Hassan M."/>
            <person name="Klassen M."/>
            <person name="Woodard K."/>
            <person name="Webb A."/>
            <person name="Webby R.J."/>
            <person name="El Zowalaty M.E."/>
        </authorList>
    </citation>
    <scope>NUCLEOTIDE SEQUENCE [LARGE SCALE GENOMIC DNA]</scope>
    <source>
        <strain evidence="3">Pbs1</strain>
    </source>
</reference>
<protein>
    <submittedName>
        <fullName evidence="3">Uncharacterized protein</fullName>
    </submittedName>
</protein>
<keyword evidence="1" id="KW-0175">Coiled coil</keyword>
<organism evidence="3 4">
    <name type="scientific">Peronospora belbahrii</name>
    <dbReference type="NCBI Taxonomy" id="622444"/>
    <lineage>
        <taxon>Eukaryota</taxon>
        <taxon>Sar</taxon>
        <taxon>Stramenopiles</taxon>
        <taxon>Oomycota</taxon>
        <taxon>Peronosporomycetes</taxon>
        <taxon>Peronosporales</taxon>
        <taxon>Peronosporaceae</taxon>
        <taxon>Peronospora</taxon>
    </lineage>
</organism>
<evidence type="ECO:0000313" key="4">
    <source>
        <dbReference type="Proteomes" id="UP001158986"/>
    </source>
</evidence>
<feature type="coiled-coil region" evidence="1">
    <location>
        <begin position="44"/>
        <end position="138"/>
    </location>
</feature>
<proteinExistence type="predicted"/>
<dbReference type="Proteomes" id="UP001158986">
    <property type="component" value="Unassembled WGS sequence"/>
</dbReference>
<dbReference type="EMBL" id="CAKLCB010000094">
    <property type="protein sequence ID" value="CAH0515006.1"/>
    <property type="molecule type" value="Genomic_DNA"/>
</dbReference>
<feature type="region of interest" description="Disordered" evidence="2">
    <location>
        <begin position="305"/>
        <end position="327"/>
    </location>
</feature>
<evidence type="ECO:0000313" key="3">
    <source>
        <dbReference type="EMBL" id="CAH0515006.1"/>
    </source>
</evidence>